<protein>
    <submittedName>
        <fullName evidence="2">Uncharacterized protein</fullName>
    </submittedName>
</protein>
<sequence>MNYITGILLAIAILCGGLAHYEHRQVKELTLEVSTYKSAAELNLKAKEEADASCIVTVDSLNHYYKEQAKIDESQTTTGTAVNSLPTLTIKDKANAAPKKPQTPSETNRYSDDDRLSPDTMRLLDEAYCYGDKDGCSTTTK</sequence>
<feature type="region of interest" description="Disordered" evidence="1">
    <location>
        <begin position="91"/>
        <end position="117"/>
    </location>
</feature>
<reference evidence="2 3" key="1">
    <citation type="journal article" date="2016" name="Front. Microbiol.">
        <title>Characterization of Novel Bacteriophages for Biocontrol of Bacterial Blight in Leek Caused by Pseudomonas syringae pv. porri.</title>
        <authorList>
            <person name="Rombouts S."/>
            <person name="Lavigne R."/>
        </authorList>
    </citation>
    <scope>NUCLEOTIDE SEQUENCE [LARGE SCALE GENOMIC DNA]</scope>
</reference>
<dbReference type="OrthoDB" id="35311at10239"/>
<proteinExistence type="predicted"/>
<evidence type="ECO:0000313" key="3">
    <source>
        <dbReference type="Proteomes" id="UP000203989"/>
    </source>
</evidence>
<accession>A0A142IDM4</accession>
<gene>
    <name evidence="2" type="ORF">vB_PsyM_KIL1_0082</name>
</gene>
<organism evidence="2 3">
    <name type="scientific">Pseudomonas phage vB_PsyM_KIL1</name>
    <dbReference type="NCBI Taxonomy" id="1777065"/>
    <lineage>
        <taxon>Viruses</taxon>
        <taxon>Duplodnaviria</taxon>
        <taxon>Heunggongvirae</taxon>
        <taxon>Uroviricota</taxon>
        <taxon>Caudoviricetes</taxon>
        <taxon>Vandenendeviridae</taxon>
        <taxon>Gorskivirinae</taxon>
        <taxon>Flaumdravirus</taxon>
        <taxon>Flaumdravirus KIL4</taxon>
    </lineage>
</organism>
<dbReference type="EMBL" id="KU130126">
    <property type="protein sequence ID" value="AMR57329.1"/>
    <property type="molecule type" value="Genomic_DNA"/>
</dbReference>
<name>A0A142IDM4_9CAUD</name>
<dbReference type="RefSeq" id="YP_009276011.1">
    <property type="nucleotide sequence ID" value="NC_030934.1"/>
</dbReference>
<dbReference type="KEGG" id="vg:28802475"/>
<keyword evidence="3" id="KW-1185">Reference proteome</keyword>
<dbReference type="Proteomes" id="UP000203989">
    <property type="component" value="Segment"/>
</dbReference>
<evidence type="ECO:0000256" key="1">
    <source>
        <dbReference type="SAM" id="MobiDB-lite"/>
    </source>
</evidence>
<dbReference type="GeneID" id="28802475"/>
<evidence type="ECO:0000313" key="2">
    <source>
        <dbReference type="EMBL" id="AMR57329.1"/>
    </source>
</evidence>